<dbReference type="GO" id="GO:0050566">
    <property type="term" value="F:asparaginyl-tRNA synthase (glutamine-hydrolyzing) activity"/>
    <property type="evidence" value="ECO:0007669"/>
    <property type="project" value="RHEA"/>
</dbReference>
<dbReference type="GO" id="GO:0005524">
    <property type="term" value="F:ATP binding"/>
    <property type="evidence" value="ECO:0007669"/>
    <property type="project" value="UniProtKB-KW"/>
</dbReference>
<comment type="catalytic activity">
    <reaction evidence="2">
        <text>L-aspartyl-tRNA(Asn) + L-glutamine + ATP + H2O = L-asparaginyl-tRNA(Asn) + L-glutamate + ADP + phosphate + 2 H(+)</text>
        <dbReference type="Rhea" id="RHEA:14513"/>
        <dbReference type="Rhea" id="RHEA-COMP:9674"/>
        <dbReference type="Rhea" id="RHEA-COMP:9677"/>
        <dbReference type="ChEBI" id="CHEBI:15377"/>
        <dbReference type="ChEBI" id="CHEBI:15378"/>
        <dbReference type="ChEBI" id="CHEBI:29985"/>
        <dbReference type="ChEBI" id="CHEBI:30616"/>
        <dbReference type="ChEBI" id="CHEBI:43474"/>
        <dbReference type="ChEBI" id="CHEBI:58359"/>
        <dbReference type="ChEBI" id="CHEBI:78515"/>
        <dbReference type="ChEBI" id="CHEBI:78516"/>
        <dbReference type="ChEBI" id="CHEBI:456216"/>
    </reaction>
</comment>
<evidence type="ECO:0000256" key="1">
    <source>
        <dbReference type="ARBA" id="ARBA00022840"/>
    </source>
</evidence>
<organism evidence="4 5">
    <name type="scientific">Desulfosarcina alkanivorans</name>
    <dbReference type="NCBI Taxonomy" id="571177"/>
    <lineage>
        <taxon>Bacteria</taxon>
        <taxon>Pseudomonadati</taxon>
        <taxon>Thermodesulfobacteriota</taxon>
        <taxon>Desulfobacteria</taxon>
        <taxon>Desulfobacterales</taxon>
        <taxon>Desulfosarcinaceae</taxon>
        <taxon>Desulfosarcina</taxon>
    </lineage>
</organism>
<dbReference type="InterPro" id="IPR036113">
    <property type="entry name" value="Asp/Glu-ADT_sf_sub_c"/>
</dbReference>
<evidence type="ECO:0000313" key="5">
    <source>
        <dbReference type="Proteomes" id="UP000427906"/>
    </source>
</evidence>
<dbReference type="NCBIfam" id="TIGR00135">
    <property type="entry name" value="gatC"/>
    <property type="match status" value="1"/>
</dbReference>
<dbReference type="GO" id="GO:0016740">
    <property type="term" value="F:transferase activity"/>
    <property type="evidence" value="ECO:0007669"/>
    <property type="project" value="UniProtKB-KW"/>
</dbReference>
<comment type="function">
    <text evidence="2">Allows the formation of correctly charged Asn-tRNA(Asn) or Gln-tRNA(Gln) through the transamidation of misacylated Asp-tRNA(Asn) or Glu-tRNA(Gln) in organisms which lack either or both of asparaginyl-tRNA or glutaminyl-tRNA synthetases. The reaction takes place in the presence of glutamine and ATP through an activated phospho-Asp-tRNA(Asn) or phospho-Glu-tRNA(Gln).</text>
</comment>
<protein>
    <recommendedName>
        <fullName evidence="2">Aspartyl/glutamyl-tRNA(Asn/Gln) amidotransferase subunit C</fullName>
        <shortName evidence="2">Asp/Glu-ADT subunit C</shortName>
        <ecNumber evidence="2">6.3.5.-</ecNumber>
    </recommendedName>
</protein>
<comment type="similarity">
    <text evidence="2">Belongs to the GatC family.</text>
</comment>
<dbReference type="OrthoDB" id="9813938at2"/>
<keyword evidence="2" id="KW-0547">Nucleotide-binding</keyword>
<dbReference type="KEGG" id="dalk:DSCA_35040"/>
<dbReference type="EC" id="6.3.5.-" evidence="2"/>
<sequence length="94" mass="10223">MKISKEEVLHVAHLARLDIDETDVDRFAGQIGTILDYVDTLKQVDTAGVPATSHAITLTNAFREDEAQGHLDPQDALANAPEKDDGAFTVPRVI</sequence>
<dbReference type="PANTHER" id="PTHR15004">
    <property type="entry name" value="GLUTAMYL-TRNA(GLN) AMIDOTRANSFERASE SUBUNIT C, MITOCHONDRIAL"/>
    <property type="match status" value="1"/>
</dbReference>
<evidence type="ECO:0000256" key="3">
    <source>
        <dbReference type="SAM" id="MobiDB-lite"/>
    </source>
</evidence>
<dbReference type="Proteomes" id="UP000427906">
    <property type="component" value="Chromosome"/>
</dbReference>
<proteinExistence type="inferred from homology"/>
<dbReference type="GO" id="GO:0006412">
    <property type="term" value="P:translation"/>
    <property type="evidence" value="ECO:0007669"/>
    <property type="project" value="UniProtKB-UniRule"/>
</dbReference>
<feature type="region of interest" description="Disordered" evidence="3">
    <location>
        <begin position="67"/>
        <end position="94"/>
    </location>
</feature>
<name>A0A5K7YTH4_9BACT</name>
<dbReference type="GO" id="GO:0070681">
    <property type="term" value="P:glutaminyl-tRNAGln biosynthesis via transamidation"/>
    <property type="evidence" value="ECO:0007669"/>
    <property type="project" value="TreeGrafter"/>
</dbReference>
<keyword evidence="1 2" id="KW-0067">ATP-binding</keyword>
<dbReference type="InterPro" id="IPR003837">
    <property type="entry name" value="GatC"/>
</dbReference>
<keyword evidence="5" id="KW-1185">Reference proteome</keyword>
<accession>A0A5K7YTH4</accession>
<dbReference type="GO" id="GO:0050567">
    <property type="term" value="F:glutaminyl-tRNA synthase (glutamine-hydrolyzing) activity"/>
    <property type="evidence" value="ECO:0007669"/>
    <property type="project" value="UniProtKB-UniRule"/>
</dbReference>
<dbReference type="PANTHER" id="PTHR15004:SF0">
    <property type="entry name" value="GLUTAMYL-TRNA(GLN) AMIDOTRANSFERASE SUBUNIT C, MITOCHONDRIAL"/>
    <property type="match status" value="1"/>
</dbReference>
<keyword evidence="2" id="KW-0436">Ligase</keyword>
<evidence type="ECO:0000313" key="4">
    <source>
        <dbReference type="EMBL" id="BBO69574.1"/>
    </source>
</evidence>
<dbReference type="Gene3D" id="1.10.20.60">
    <property type="entry name" value="Glu-tRNAGln amidotransferase C subunit, N-terminal domain"/>
    <property type="match status" value="1"/>
</dbReference>
<dbReference type="AlphaFoldDB" id="A0A5K7YTH4"/>
<evidence type="ECO:0000256" key="2">
    <source>
        <dbReference type="HAMAP-Rule" id="MF_00122"/>
    </source>
</evidence>
<keyword evidence="4" id="KW-0808">Transferase</keyword>
<dbReference type="EMBL" id="AP021874">
    <property type="protein sequence ID" value="BBO69574.1"/>
    <property type="molecule type" value="Genomic_DNA"/>
</dbReference>
<comment type="subunit">
    <text evidence="2">Heterotrimer of A, B and C subunits.</text>
</comment>
<dbReference type="Pfam" id="PF02686">
    <property type="entry name" value="GatC"/>
    <property type="match status" value="1"/>
</dbReference>
<gene>
    <name evidence="2 4" type="primary">gatC</name>
    <name evidence="4" type="ORF">DSCA_35040</name>
</gene>
<reference evidence="4 5" key="1">
    <citation type="submission" date="2019-11" db="EMBL/GenBank/DDBJ databases">
        <title>Comparative genomics of hydrocarbon-degrading Desulfosarcina strains.</title>
        <authorList>
            <person name="Watanabe M."/>
            <person name="Kojima H."/>
            <person name="Fukui M."/>
        </authorList>
    </citation>
    <scope>NUCLEOTIDE SEQUENCE [LARGE SCALE GENOMIC DNA]</scope>
    <source>
        <strain evidence="4 5">PL12</strain>
    </source>
</reference>
<dbReference type="RefSeq" id="WP_155317599.1">
    <property type="nucleotide sequence ID" value="NZ_AP021874.1"/>
</dbReference>
<dbReference type="HAMAP" id="MF_00122">
    <property type="entry name" value="GatC"/>
    <property type="match status" value="1"/>
</dbReference>
<dbReference type="GO" id="GO:0006450">
    <property type="term" value="P:regulation of translational fidelity"/>
    <property type="evidence" value="ECO:0007669"/>
    <property type="project" value="InterPro"/>
</dbReference>
<dbReference type="SUPFAM" id="SSF141000">
    <property type="entry name" value="Glu-tRNAGln amidotransferase C subunit"/>
    <property type="match status" value="1"/>
</dbReference>
<keyword evidence="2" id="KW-0648">Protein biosynthesis</keyword>
<comment type="catalytic activity">
    <reaction evidence="2">
        <text>L-glutamyl-tRNA(Gln) + L-glutamine + ATP + H2O = L-glutaminyl-tRNA(Gln) + L-glutamate + ADP + phosphate + H(+)</text>
        <dbReference type="Rhea" id="RHEA:17521"/>
        <dbReference type="Rhea" id="RHEA-COMP:9681"/>
        <dbReference type="Rhea" id="RHEA-COMP:9684"/>
        <dbReference type="ChEBI" id="CHEBI:15377"/>
        <dbReference type="ChEBI" id="CHEBI:15378"/>
        <dbReference type="ChEBI" id="CHEBI:29985"/>
        <dbReference type="ChEBI" id="CHEBI:30616"/>
        <dbReference type="ChEBI" id="CHEBI:43474"/>
        <dbReference type="ChEBI" id="CHEBI:58359"/>
        <dbReference type="ChEBI" id="CHEBI:78520"/>
        <dbReference type="ChEBI" id="CHEBI:78521"/>
        <dbReference type="ChEBI" id="CHEBI:456216"/>
    </reaction>
</comment>